<dbReference type="EMBL" id="LT670817">
    <property type="protein sequence ID" value="SHI07178.1"/>
    <property type="molecule type" value="Genomic_DNA"/>
</dbReference>
<dbReference type="AlphaFoldDB" id="A0A1M5Y5T2"/>
<name>A0A1M5Y5T2_9BRAD</name>
<dbReference type="Proteomes" id="UP000189796">
    <property type="component" value="Chromosome I"/>
</dbReference>
<accession>A0A1M5Y5T2</accession>
<organism evidence="1 2">
    <name type="scientific">Bradyrhizobium erythrophlei</name>
    <dbReference type="NCBI Taxonomy" id="1437360"/>
    <lineage>
        <taxon>Bacteria</taxon>
        <taxon>Pseudomonadati</taxon>
        <taxon>Pseudomonadota</taxon>
        <taxon>Alphaproteobacteria</taxon>
        <taxon>Hyphomicrobiales</taxon>
        <taxon>Nitrobacteraceae</taxon>
        <taxon>Bradyrhizobium</taxon>
    </lineage>
</organism>
<sequence length="83" mass="8934">MGELLDKLNALDNGVRGPGKPVQSLADQAARAFRSASQRVNEAIEAVQEPGMPLDILSRWSRQAPLQALAVAFLAGVLVARRR</sequence>
<protein>
    <submittedName>
        <fullName evidence="1">Uncharacterized protein</fullName>
    </submittedName>
</protein>
<gene>
    <name evidence="1" type="ORF">SAMN05443248_7931</name>
</gene>
<reference evidence="1 2" key="1">
    <citation type="submission" date="2016-11" db="EMBL/GenBank/DDBJ databases">
        <authorList>
            <person name="Jaros S."/>
            <person name="Januszkiewicz K."/>
            <person name="Wedrychowicz H."/>
        </authorList>
    </citation>
    <scope>NUCLEOTIDE SEQUENCE [LARGE SCALE GENOMIC DNA]</scope>
    <source>
        <strain evidence="1 2">GAS138</strain>
    </source>
</reference>
<evidence type="ECO:0000313" key="1">
    <source>
        <dbReference type="EMBL" id="SHI07178.1"/>
    </source>
</evidence>
<dbReference type="RefSeq" id="WP_079606033.1">
    <property type="nucleotide sequence ID" value="NZ_LT670817.1"/>
</dbReference>
<proteinExistence type="predicted"/>
<evidence type="ECO:0000313" key="2">
    <source>
        <dbReference type="Proteomes" id="UP000189796"/>
    </source>
</evidence>